<feature type="non-terminal residue" evidence="1">
    <location>
        <position position="1"/>
    </location>
</feature>
<dbReference type="AlphaFoldDB" id="A0A6J4VWJ1"/>
<name>A0A6J4VWJ1_9DEIN</name>
<organism evidence="1">
    <name type="scientific">uncultured Truepera sp</name>
    <dbReference type="NCBI Taxonomy" id="543023"/>
    <lineage>
        <taxon>Bacteria</taxon>
        <taxon>Thermotogati</taxon>
        <taxon>Deinococcota</taxon>
        <taxon>Deinococci</taxon>
        <taxon>Trueperales</taxon>
        <taxon>Trueperaceae</taxon>
        <taxon>Truepera</taxon>
        <taxon>environmental samples</taxon>
    </lineage>
</organism>
<evidence type="ECO:0000313" key="1">
    <source>
        <dbReference type="EMBL" id="CAA9589268.1"/>
    </source>
</evidence>
<proteinExistence type="predicted"/>
<reference evidence="1" key="1">
    <citation type="submission" date="2020-02" db="EMBL/GenBank/DDBJ databases">
        <authorList>
            <person name="Meier V. D."/>
        </authorList>
    </citation>
    <scope>NUCLEOTIDE SEQUENCE</scope>
    <source>
        <strain evidence="1">AVDCRST_MAG86</strain>
    </source>
</reference>
<sequence length="32" mass="3538">ERPPAQAVGARDVVVYYCGQARGARYQSAREL</sequence>
<accession>A0A6J4VWJ1</accession>
<dbReference type="EMBL" id="CADCWP010000374">
    <property type="protein sequence ID" value="CAA9589268.1"/>
    <property type="molecule type" value="Genomic_DNA"/>
</dbReference>
<feature type="non-terminal residue" evidence="1">
    <location>
        <position position="32"/>
    </location>
</feature>
<gene>
    <name evidence="1" type="ORF">AVDCRST_MAG86-4371</name>
</gene>
<protein>
    <submittedName>
        <fullName evidence="1">Uncharacterized protein</fullName>
    </submittedName>
</protein>